<dbReference type="PROSITE" id="PS00012">
    <property type="entry name" value="PHOSPHOPANTETHEINE"/>
    <property type="match status" value="1"/>
</dbReference>
<dbReference type="PROSITE" id="PS50075">
    <property type="entry name" value="CARRIER"/>
    <property type="match status" value="1"/>
</dbReference>
<protein>
    <submittedName>
        <fullName evidence="4">Acyl carrier protein</fullName>
    </submittedName>
</protein>
<dbReference type="EMBL" id="SMKI01000146">
    <property type="protein sequence ID" value="TDC74462.1"/>
    <property type="molecule type" value="Genomic_DNA"/>
</dbReference>
<dbReference type="RefSeq" id="WP_132818639.1">
    <property type="nucleotide sequence ID" value="NZ_SMKI01000146.1"/>
</dbReference>
<dbReference type="OrthoDB" id="3537906at2"/>
<comment type="caution">
    <text evidence="4">The sequence shown here is derived from an EMBL/GenBank/DDBJ whole genome shotgun (WGS) entry which is preliminary data.</text>
</comment>
<dbReference type="SMART" id="SM00823">
    <property type="entry name" value="PKS_PP"/>
    <property type="match status" value="1"/>
</dbReference>
<dbReference type="InterPro" id="IPR020806">
    <property type="entry name" value="PKS_PP-bd"/>
</dbReference>
<dbReference type="Gene3D" id="1.10.1200.10">
    <property type="entry name" value="ACP-like"/>
    <property type="match status" value="1"/>
</dbReference>
<proteinExistence type="predicted"/>
<dbReference type="GO" id="GO:0031177">
    <property type="term" value="F:phosphopantetheine binding"/>
    <property type="evidence" value="ECO:0007669"/>
    <property type="project" value="InterPro"/>
</dbReference>
<evidence type="ECO:0000256" key="2">
    <source>
        <dbReference type="ARBA" id="ARBA00022553"/>
    </source>
</evidence>
<keyword evidence="5" id="KW-1185">Reference proteome</keyword>
<organism evidence="4 5">
    <name type="scientific">Streptomyces hainanensis</name>
    <dbReference type="NCBI Taxonomy" id="402648"/>
    <lineage>
        <taxon>Bacteria</taxon>
        <taxon>Bacillati</taxon>
        <taxon>Actinomycetota</taxon>
        <taxon>Actinomycetes</taxon>
        <taxon>Kitasatosporales</taxon>
        <taxon>Streptomycetaceae</taxon>
        <taxon>Streptomyces</taxon>
    </lineage>
</organism>
<accession>A0A4R4TGW3</accession>
<dbReference type="InterPro" id="IPR036736">
    <property type="entry name" value="ACP-like_sf"/>
</dbReference>
<dbReference type="Pfam" id="PF00550">
    <property type="entry name" value="PP-binding"/>
    <property type="match status" value="1"/>
</dbReference>
<dbReference type="Proteomes" id="UP000295345">
    <property type="component" value="Unassembled WGS sequence"/>
</dbReference>
<name>A0A4R4TGW3_9ACTN</name>
<evidence type="ECO:0000259" key="3">
    <source>
        <dbReference type="PROSITE" id="PS50075"/>
    </source>
</evidence>
<feature type="domain" description="Carrier" evidence="3">
    <location>
        <begin position="2"/>
        <end position="83"/>
    </location>
</feature>
<keyword evidence="1" id="KW-0596">Phosphopantetheine</keyword>
<keyword evidence="2" id="KW-0597">Phosphoprotein</keyword>
<reference evidence="4 5" key="1">
    <citation type="submission" date="2019-03" db="EMBL/GenBank/DDBJ databases">
        <title>Draft genome sequences of novel Actinobacteria.</title>
        <authorList>
            <person name="Sahin N."/>
            <person name="Ay H."/>
            <person name="Saygin H."/>
        </authorList>
    </citation>
    <scope>NUCLEOTIDE SEQUENCE [LARGE SCALE GENOMIC DNA]</scope>
    <source>
        <strain evidence="4 5">DSM 41900</strain>
    </source>
</reference>
<dbReference type="InterPro" id="IPR009081">
    <property type="entry name" value="PP-bd_ACP"/>
</dbReference>
<dbReference type="AlphaFoldDB" id="A0A4R4TGW3"/>
<gene>
    <name evidence="4" type="ORF">E1283_15595</name>
</gene>
<dbReference type="InterPro" id="IPR006162">
    <property type="entry name" value="Ppantetheine_attach_site"/>
</dbReference>
<dbReference type="SUPFAM" id="SSF47336">
    <property type="entry name" value="ACP-like"/>
    <property type="match status" value="1"/>
</dbReference>
<dbReference type="GO" id="GO:0017000">
    <property type="term" value="P:antibiotic biosynthetic process"/>
    <property type="evidence" value="ECO:0007669"/>
    <property type="project" value="UniProtKB-ARBA"/>
</dbReference>
<sequence>MADARMTLDDLRRVLLEAAGADEGMDLGGDITDTPFDDLGYDSLALMEAGSRLQREFGVSLSDESLAEATTPRALIDLVNDRLAAGASA</sequence>
<evidence type="ECO:0000313" key="5">
    <source>
        <dbReference type="Proteomes" id="UP000295345"/>
    </source>
</evidence>
<evidence type="ECO:0000313" key="4">
    <source>
        <dbReference type="EMBL" id="TDC74462.1"/>
    </source>
</evidence>
<evidence type="ECO:0000256" key="1">
    <source>
        <dbReference type="ARBA" id="ARBA00022450"/>
    </source>
</evidence>